<keyword evidence="2" id="KW-1185">Reference proteome</keyword>
<accession>A0ACB9RIB3</accession>
<name>A0ACB9RIB3_9MYRT</name>
<proteinExistence type="predicted"/>
<gene>
    <name evidence="1" type="ORF">MLD38_015528</name>
</gene>
<comment type="caution">
    <text evidence="1">The sequence shown here is derived from an EMBL/GenBank/DDBJ whole genome shotgun (WGS) entry which is preliminary data.</text>
</comment>
<dbReference type="Proteomes" id="UP001057402">
    <property type="component" value="Chromosome 4"/>
</dbReference>
<reference evidence="2" key="1">
    <citation type="journal article" date="2023" name="Front. Plant Sci.">
        <title>Chromosomal-level genome assembly of Melastoma candidum provides insights into trichome evolution.</title>
        <authorList>
            <person name="Zhong Y."/>
            <person name="Wu W."/>
            <person name="Sun C."/>
            <person name="Zou P."/>
            <person name="Liu Y."/>
            <person name="Dai S."/>
            <person name="Zhou R."/>
        </authorList>
    </citation>
    <scope>NUCLEOTIDE SEQUENCE [LARGE SCALE GENOMIC DNA]</scope>
</reference>
<protein>
    <submittedName>
        <fullName evidence="1">Uncharacterized protein</fullName>
    </submittedName>
</protein>
<organism evidence="1 2">
    <name type="scientific">Melastoma candidum</name>
    <dbReference type="NCBI Taxonomy" id="119954"/>
    <lineage>
        <taxon>Eukaryota</taxon>
        <taxon>Viridiplantae</taxon>
        <taxon>Streptophyta</taxon>
        <taxon>Embryophyta</taxon>
        <taxon>Tracheophyta</taxon>
        <taxon>Spermatophyta</taxon>
        <taxon>Magnoliopsida</taxon>
        <taxon>eudicotyledons</taxon>
        <taxon>Gunneridae</taxon>
        <taxon>Pentapetalae</taxon>
        <taxon>rosids</taxon>
        <taxon>malvids</taxon>
        <taxon>Myrtales</taxon>
        <taxon>Melastomataceae</taxon>
        <taxon>Melastomatoideae</taxon>
        <taxon>Melastomateae</taxon>
        <taxon>Melastoma</taxon>
    </lineage>
</organism>
<dbReference type="EMBL" id="CM042883">
    <property type="protein sequence ID" value="KAI4377981.1"/>
    <property type="molecule type" value="Genomic_DNA"/>
</dbReference>
<sequence length="528" mass="57792">MALPIHTSRPRVPRQHAALAAAGEGFSSGTISLGGLLVCRASSFSKVWAVHEGGPNNQGTTFLEPSSIPQGFFMLGCHGQPGNEKSPGGVLVARDESAGDLLKAPLDYSPVWNSESARIKKDGDGYFWMPVPPEGYVAVGLVVTATREKPSVEKVRCVRSDFTEIGETDQWIWGSSGFNVFSTRPRDRGMGAMGVATGTLGIPNIACLKNRNPCYASFMPSLSQIDTLFRSYSPIVYFHPDEQYLPSSVDWFFTNGALLFHKGEESRPVAVDPMGSNLPQGGSNDNAYWLDLPTDPREKERVKRGDLPRSQAYLHVKPMYGATFTDIAAWLFYPFNGPAKAKVEFFNVSLGRIGEHVGDWEHVTLRISNFNGELSAVFFSQHGGGTWVKAQDLEYQNGSNKFVAYSSLHGHASYPKPGLVLQGSGKIGIRNDTVKSKTFVDTGANYSVVAADYIESGIVTPPWLNYYREWGPKVDYDINREIQMAVKVLPGKLRAVLEKVVRSLPKEVLGEEGPTGPKGKSNWDGDES</sequence>
<evidence type="ECO:0000313" key="1">
    <source>
        <dbReference type="EMBL" id="KAI4377981.1"/>
    </source>
</evidence>
<evidence type="ECO:0000313" key="2">
    <source>
        <dbReference type="Proteomes" id="UP001057402"/>
    </source>
</evidence>